<comment type="caution">
    <text evidence="3">The sequence shown here is derived from an EMBL/GenBank/DDBJ whole genome shotgun (WGS) entry which is preliminary data.</text>
</comment>
<dbReference type="Pfam" id="PF16220">
    <property type="entry name" value="DUF4880"/>
    <property type="match status" value="1"/>
</dbReference>
<dbReference type="PANTHER" id="PTHR30273">
    <property type="entry name" value="PERIPLASMIC SIGNAL SENSOR AND SIGMA FACTOR ACTIVATOR FECR-RELATED"/>
    <property type="match status" value="1"/>
</dbReference>
<dbReference type="InterPro" id="IPR032623">
    <property type="entry name" value="FecR_N"/>
</dbReference>
<evidence type="ECO:0000259" key="2">
    <source>
        <dbReference type="Pfam" id="PF16220"/>
    </source>
</evidence>
<dbReference type="Pfam" id="PF04773">
    <property type="entry name" value="FecR"/>
    <property type="match status" value="1"/>
</dbReference>
<evidence type="ECO:0000259" key="1">
    <source>
        <dbReference type="Pfam" id="PF04773"/>
    </source>
</evidence>
<dbReference type="PIRSF" id="PIRSF018266">
    <property type="entry name" value="FecR"/>
    <property type="match status" value="1"/>
</dbReference>
<sequence>MSMKSRAPYQPLSDTALDQAAHWFVTLHAGDASEQDHQHWRLWLEASPENARAWACANGVGGHFKGLPADLARATLNAPAGIGRRRAIKHLALLMGVAGSGWFALREQPWQRWTADYQTGLAEQGEWRLADGSLLNLNSSSAVRVEFSQAERILHLLDGELLLETGRDPRPLRVITAEGSVRPIGTRFSVSQQAGHSRVAVFSGRVELTPSAAPSSRRQLDSGQVSRLYRAGSDTPMPASDDLLAWLHGMLIADDMPLSEFASAFERQRRGRVTCAAAVADLRISGAFPLNDSDRALDSLTANLPVRIRRFTRYWVHIEPR</sequence>
<dbReference type="PANTHER" id="PTHR30273:SF2">
    <property type="entry name" value="PROTEIN FECR"/>
    <property type="match status" value="1"/>
</dbReference>
<dbReference type="Proteomes" id="UP000032068">
    <property type="component" value="Unassembled WGS sequence"/>
</dbReference>
<reference evidence="3 4" key="1">
    <citation type="submission" date="2014-12" db="EMBL/GenBank/DDBJ databases">
        <title>16Stimator: statistical estimation of ribosomal gene copy numbers from draft genome assemblies.</title>
        <authorList>
            <person name="Perisin M.A."/>
            <person name="Vetter M."/>
            <person name="Gilbert J.A."/>
            <person name="Bergelson J."/>
        </authorList>
    </citation>
    <scope>NUCLEOTIDE SEQUENCE [LARGE SCALE GENOMIC DNA]</scope>
    <source>
        <strain evidence="3 4">MEJ086</strain>
    </source>
</reference>
<dbReference type="AlphaFoldDB" id="A0A0D0L794"/>
<evidence type="ECO:0000313" key="4">
    <source>
        <dbReference type="Proteomes" id="UP000032068"/>
    </source>
</evidence>
<evidence type="ECO:0000313" key="3">
    <source>
        <dbReference type="EMBL" id="KIQ05705.1"/>
    </source>
</evidence>
<dbReference type="InterPro" id="IPR012373">
    <property type="entry name" value="Ferrdict_sens_TM"/>
</dbReference>
<evidence type="ECO:0008006" key="5">
    <source>
        <dbReference type="Google" id="ProtNLM"/>
    </source>
</evidence>
<feature type="domain" description="FecR protein" evidence="1">
    <location>
        <begin position="116"/>
        <end position="207"/>
    </location>
</feature>
<proteinExistence type="predicted"/>
<organism evidence="3 4">
    <name type="scientific">Pseudomonas fulva</name>
    <dbReference type="NCBI Taxonomy" id="47880"/>
    <lineage>
        <taxon>Bacteria</taxon>
        <taxon>Pseudomonadati</taxon>
        <taxon>Pseudomonadota</taxon>
        <taxon>Gammaproteobacteria</taxon>
        <taxon>Pseudomonadales</taxon>
        <taxon>Pseudomonadaceae</taxon>
        <taxon>Pseudomonas</taxon>
    </lineage>
</organism>
<dbReference type="EMBL" id="JXQW01000005">
    <property type="protein sequence ID" value="KIQ05705.1"/>
    <property type="molecule type" value="Genomic_DNA"/>
</dbReference>
<gene>
    <name evidence="3" type="ORF">RU08_02935</name>
</gene>
<protein>
    <recommendedName>
        <fullName evidence="5">Anti-FecI sigma factor, FecR</fullName>
    </recommendedName>
</protein>
<dbReference type="InterPro" id="IPR006860">
    <property type="entry name" value="FecR"/>
</dbReference>
<feature type="domain" description="FecR N-terminal" evidence="2">
    <location>
        <begin position="18"/>
        <end position="56"/>
    </location>
</feature>
<dbReference type="GO" id="GO:0016989">
    <property type="term" value="F:sigma factor antagonist activity"/>
    <property type="evidence" value="ECO:0007669"/>
    <property type="project" value="TreeGrafter"/>
</dbReference>
<name>A0A0D0L794_9PSED</name>
<dbReference type="Gene3D" id="2.60.120.1440">
    <property type="match status" value="1"/>
</dbReference>
<accession>A0A0D0L794</accession>